<evidence type="ECO:0000313" key="2">
    <source>
        <dbReference type="Proteomes" id="UP000310017"/>
    </source>
</evidence>
<protein>
    <recommendedName>
        <fullName evidence="3">Acyltransferase</fullName>
    </recommendedName>
</protein>
<evidence type="ECO:0008006" key="3">
    <source>
        <dbReference type="Google" id="ProtNLM"/>
    </source>
</evidence>
<dbReference type="KEGG" id="asag:FGM00_01165"/>
<dbReference type="OrthoDB" id="9814490at2"/>
<dbReference type="InterPro" id="IPR011004">
    <property type="entry name" value="Trimer_LpxA-like_sf"/>
</dbReference>
<dbReference type="EMBL" id="CP040710">
    <property type="protein sequence ID" value="QCW98793.1"/>
    <property type="molecule type" value="Genomic_DNA"/>
</dbReference>
<name>A0A5B7SQ87_9FLAO</name>
<dbReference type="RefSeq" id="WP_138851148.1">
    <property type="nucleotide sequence ID" value="NZ_CP040710.1"/>
</dbReference>
<accession>A0A5B7SQ87</accession>
<reference evidence="1 2" key="1">
    <citation type="submission" date="2019-05" db="EMBL/GenBank/DDBJ databases">
        <title>Genome sequencing of F202Z8.</title>
        <authorList>
            <person name="Kwon Y.M."/>
        </authorList>
    </citation>
    <scope>NUCLEOTIDE SEQUENCE [LARGE SCALE GENOMIC DNA]</scope>
    <source>
        <strain evidence="1 2">F202Z8</strain>
    </source>
</reference>
<sequence>MLDSIVGAGIQNMKEQLKSFVRKSPFLLKAIRNFREGKMFEKSYLKSIQGNDNVLKIETSARLNNCKIDIIGNSNYISIEDESVLNNVVIFIRGNKNQIIISREVKFNRGGELWFEDDFCELFIGENSTFEDTHIAVTEPKSKCTIGKDCMFANNIDIRTGDSHSIIDIKSQKRINLAENVSIADHVWVGAHASILKGSSLAPNSNCSN</sequence>
<dbReference type="Gene3D" id="2.160.10.10">
    <property type="entry name" value="Hexapeptide repeat proteins"/>
    <property type="match status" value="1"/>
</dbReference>
<organism evidence="1 2">
    <name type="scientific">Aggregatimonas sangjinii</name>
    <dbReference type="NCBI Taxonomy" id="2583587"/>
    <lineage>
        <taxon>Bacteria</taxon>
        <taxon>Pseudomonadati</taxon>
        <taxon>Bacteroidota</taxon>
        <taxon>Flavobacteriia</taxon>
        <taxon>Flavobacteriales</taxon>
        <taxon>Flavobacteriaceae</taxon>
        <taxon>Aggregatimonas</taxon>
    </lineage>
</organism>
<gene>
    <name evidence="1" type="ORF">FGM00_01165</name>
</gene>
<proteinExistence type="predicted"/>
<keyword evidence="2" id="KW-1185">Reference proteome</keyword>
<dbReference type="AlphaFoldDB" id="A0A5B7SQ87"/>
<dbReference type="SUPFAM" id="SSF51161">
    <property type="entry name" value="Trimeric LpxA-like enzymes"/>
    <property type="match status" value="1"/>
</dbReference>
<evidence type="ECO:0000313" key="1">
    <source>
        <dbReference type="EMBL" id="QCW98793.1"/>
    </source>
</evidence>
<dbReference type="Proteomes" id="UP000310017">
    <property type="component" value="Chromosome"/>
</dbReference>